<reference evidence="1" key="2">
    <citation type="submission" date="2015-03" db="EMBL/GenBank/DDBJ databases">
        <authorList>
            <person name="Chow C.-E.T."/>
            <person name="Winget D.M."/>
            <person name="White R.A.III."/>
            <person name="Hallam S.J."/>
            <person name="Suttle C.A."/>
        </authorList>
    </citation>
    <scope>NUCLEOTIDE SEQUENCE</scope>
    <source>
        <strain evidence="1">Oxic1_3</strain>
    </source>
</reference>
<name>A0A0F7L8P7_9VIRU</name>
<accession>A0A0F7L8P7</accession>
<organism evidence="1">
    <name type="scientific">uncultured marine virus</name>
    <dbReference type="NCBI Taxonomy" id="186617"/>
    <lineage>
        <taxon>Viruses</taxon>
        <taxon>environmental samples</taxon>
    </lineage>
</organism>
<dbReference type="EMBL" id="KR029598">
    <property type="protein sequence ID" value="AKH47782.1"/>
    <property type="molecule type" value="Genomic_DNA"/>
</dbReference>
<evidence type="ECO:0000313" key="1">
    <source>
        <dbReference type="EMBL" id="AKH47782.1"/>
    </source>
</evidence>
<reference evidence="1" key="1">
    <citation type="journal article" date="2015" name="Front. Microbiol.">
        <title>Combining genomic sequencing methods to explore viral diversity and reveal potential virus-host interactions.</title>
        <authorList>
            <person name="Chow C.E."/>
            <person name="Winget D.M."/>
            <person name="White R.A.III."/>
            <person name="Hallam S.J."/>
            <person name="Suttle C.A."/>
        </authorList>
    </citation>
    <scope>NUCLEOTIDE SEQUENCE</scope>
    <source>
        <strain evidence="1">Oxic1_3</strain>
    </source>
</reference>
<protein>
    <submittedName>
        <fullName evidence="1">Uncharacterized protein</fullName>
    </submittedName>
</protein>
<sequence length="74" mass="8723">MTRTNQKIFPAHDTDIPAGYARQEIHNTPCIHCGEIFNNHKMIYHKIMYTDVKGKIIWWHIEPCCVPDDIEETL</sequence>
<proteinExistence type="predicted"/>